<dbReference type="PANTHER" id="PTHR46124">
    <property type="entry name" value="D-AMINOACYL-TRNA DEACYLASE"/>
    <property type="match status" value="1"/>
</dbReference>
<dbReference type="InterPro" id="IPR001130">
    <property type="entry name" value="TatD-like"/>
</dbReference>
<dbReference type="OrthoDB" id="9810005at2"/>
<name>A0A371J246_9FIRM</name>
<comment type="caution">
    <text evidence="3">The sequence shown here is derived from an EMBL/GenBank/DDBJ whole genome shotgun (WGS) entry which is preliminary data.</text>
</comment>
<gene>
    <name evidence="3" type="ORF">CHL78_012345</name>
</gene>
<dbReference type="PROSITE" id="PS01137">
    <property type="entry name" value="TATD_1"/>
    <property type="match status" value="1"/>
</dbReference>
<accession>A0A371J246</accession>
<reference evidence="3 4" key="1">
    <citation type="journal article" date="2017" name="Genome Announc.">
        <title>Draft Genome Sequence of Romboutsia weinsteinii sp. nov. Strain CCRI-19649(T) Isolated from Surface Water.</title>
        <authorList>
            <person name="Maheux A.F."/>
            <person name="Boudreau D.K."/>
            <person name="Berube E."/>
            <person name="Boissinot M."/>
            <person name="Cantin P."/>
            <person name="Raymond F."/>
            <person name="Corbeil J."/>
            <person name="Omar R.F."/>
            <person name="Bergeron M.G."/>
        </authorList>
    </citation>
    <scope>NUCLEOTIDE SEQUENCE [LARGE SCALE GENOMIC DNA]</scope>
    <source>
        <strain evidence="3 4">CCRI-19649</strain>
    </source>
</reference>
<evidence type="ECO:0000313" key="4">
    <source>
        <dbReference type="Proteomes" id="UP000215694"/>
    </source>
</evidence>
<dbReference type="PANTHER" id="PTHR46124:SF2">
    <property type="entry name" value="D-AMINOACYL-TRNA DEACYLASE"/>
    <property type="match status" value="1"/>
</dbReference>
<dbReference type="EMBL" id="NOJY02000021">
    <property type="protein sequence ID" value="RDY26736.1"/>
    <property type="molecule type" value="Genomic_DNA"/>
</dbReference>
<dbReference type="AlphaFoldDB" id="A0A371J246"/>
<dbReference type="InterPro" id="IPR032466">
    <property type="entry name" value="Metal_Hydrolase"/>
</dbReference>
<keyword evidence="4" id="KW-1185">Reference proteome</keyword>
<proteinExistence type="predicted"/>
<dbReference type="InterPro" id="IPR018228">
    <property type="entry name" value="DNase_TatD-rel_CS"/>
</dbReference>
<feature type="binding site" evidence="2">
    <location>
        <position position="195"/>
    </location>
    <ligand>
        <name>a divalent metal cation</name>
        <dbReference type="ChEBI" id="CHEBI:60240"/>
        <label>1</label>
    </ligand>
</feature>
<evidence type="ECO:0000256" key="1">
    <source>
        <dbReference type="ARBA" id="ARBA00022801"/>
    </source>
</evidence>
<feature type="binding site" evidence="2">
    <location>
        <position position="86"/>
    </location>
    <ligand>
        <name>a divalent metal cation</name>
        <dbReference type="ChEBI" id="CHEBI:60240"/>
        <label>1</label>
    </ligand>
</feature>
<keyword evidence="2" id="KW-0479">Metal-binding</keyword>
<dbReference type="GO" id="GO:0046872">
    <property type="term" value="F:metal ion binding"/>
    <property type="evidence" value="ECO:0007669"/>
    <property type="project" value="UniProtKB-KW"/>
</dbReference>
<feature type="binding site" evidence="2">
    <location>
        <position position="124"/>
    </location>
    <ligand>
        <name>a divalent metal cation</name>
        <dbReference type="ChEBI" id="CHEBI:60240"/>
        <label>2</label>
    </ligand>
</feature>
<feature type="binding site" evidence="2">
    <location>
        <position position="147"/>
    </location>
    <ligand>
        <name>a divalent metal cation</name>
        <dbReference type="ChEBI" id="CHEBI:60240"/>
        <label>2</label>
    </ligand>
</feature>
<feature type="binding site" evidence="2">
    <location>
        <position position="6"/>
    </location>
    <ligand>
        <name>a divalent metal cation</name>
        <dbReference type="ChEBI" id="CHEBI:60240"/>
        <label>1</label>
    </ligand>
</feature>
<dbReference type="PIRSF" id="PIRSF005902">
    <property type="entry name" value="DNase_TatD"/>
    <property type="match status" value="1"/>
</dbReference>
<dbReference type="Proteomes" id="UP000215694">
    <property type="component" value="Unassembled WGS sequence"/>
</dbReference>
<keyword evidence="1" id="KW-0378">Hydrolase</keyword>
<protein>
    <submittedName>
        <fullName evidence="3">TatD family deoxyribonuclease</fullName>
    </submittedName>
</protein>
<dbReference type="Gene3D" id="3.20.20.140">
    <property type="entry name" value="Metal-dependent hydrolases"/>
    <property type="match status" value="1"/>
</dbReference>
<evidence type="ECO:0000256" key="2">
    <source>
        <dbReference type="PIRSR" id="PIRSR005902-1"/>
    </source>
</evidence>
<dbReference type="SUPFAM" id="SSF51556">
    <property type="entry name" value="Metallo-dependent hydrolases"/>
    <property type="match status" value="1"/>
</dbReference>
<dbReference type="GO" id="GO:0016788">
    <property type="term" value="F:hydrolase activity, acting on ester bonds"/>
    <property type="evidence" value="ECO:0007669"/>
    <property type="project" value="InterPro"/>
</dbReference>
<feature type="binding site" evidence="2">
    <location>
        <position position="8"/>
    </location>
    <ligand>
        <name>a divalent metal cation</name>
        <dbReference type="ChEBI" id="CHEBI:60240"/>
        <label>1</label>
    </ligand>
</feature>
<organism evidence="3 4">
    <name type="scientific">Romboutsia weinsteinii</name>
    <dbReference type="NCBI Taxonomy" id="2020949"/>
    <lineage>
        <taxon>Bacteria</taxon>
        <taxon>Bacillati</taxon>
        <taxon>Bacillota</taxon>
        <taxon>Clostridia</taxon>
        <taxon>Peptostreptococcales</taxon>
        <taxon>Peptostreptococcaceae</taxon>
        <taxon>Romboutsia</taxon>
    </lineage>
</organism>
<dbReference type="Pfam" id="PF01026">
    <property type="entry name" value="TatD_DNase"/>
    <property type="match status" value="1"/>
</dbReference>
<dbReference type="CDD" id="cd01310">
    <property type="entry name" value="TatD_DNAse"/>
    <property type="match status" value="1"/>
</dbReference>
<dbReference type="RefSeq" id="WP_094366651.1">
    <property type="nucleotide sequence ID" value="NZ_NOJY02000021.1"/>
</dbReference>
<evidence type="ECO:0000313" key="3">
    <source>
        <dbReference type="EMBL" id="RDY26736.1"/>
    </source>
</evidence>
<sequence>MYIDAHSHLDFFEENIEDAIVDINSNKILTLAMSMDIESYIKNKEYSNKSKYIKPCFGIHPWSAHKVSESLETYIPYIEESEIIGEIGLDYVWSEGSHTYDKQRKVFYFMLDESIKRNKVINLHTKGAEEEVYNALKKYNYNKAIVHWYSGDLDILDKYIELGCYFTISVDIGYSDATYKILDKLPNERLLVETDGPTALKWVNGQYGYPSIIKSVVKKISDYKNIDVDELSKIIENNYNRLLSL</sequence>